<dbReference type="Pfam" id="PF00485">
    <property type="entry name" value="PRK"/>
    <property type="match status" value="1"/>
</dbReference>
<comment type="caution">
    <text evidence="3">The sequence shown here is derived from an EMBL/GenBank/DDBJ whole genome shotgun (WGS) entry which is preliminary data.</text>
</comment>
<dbReference type="InterPro" id="IPR003593">
    <property type="entry name" value="AAA+_ATPase"/>
</dbReference>
<dbReference type="EMBL" id="QUQM01000006">
    <property type="protein sequence ID" value="KAA8643991.1"/>
    <property type="molecule type" value="Genomic_DNA"/>
</dbReference>
<dbReference type="OrthoDB" id="6362633at2759"/>
<accession>A0A5M9MAZ5</accession>
<gene>
    <name evidence="3" type="primary">YFH7</name>
    <name evidence="3" type="ORF">ATNIH1004_008187</name>
</gene>
<evidence type="ECO:0000256" key="1">
    <source>
        <dbReference type="SAM" id="MobiDB-lite"/>
    </source>
</evidence>
<feature type="region of interest" description="Disordered" evidence="1">
    <location>
        <begin position="107"/>
        <end position="130"/>
    </location>
</feature>
<dbReference type="InterPro" id="IPR027417">
    <property type="entry name" value="P-loop_NTPase"/>
</dbReference>
<reference evidence="3 4" key="1">
    <citation type="submission" date="2019-08" db="EMBL/GenBank/DDBJ databases">
        <title>The genome sequence of a newly discovered highly antifungal drug resistant Aspergillus species, Aspergillus tanneri NIH 1004.</title>
        <authorList>
            <person name="Mounaud S."/>
            <person name="Singh I."/>
            <person name="Joardar V."/>
            <person name="Pakala S."/>
            <person name="Pakala S."/>
            <person name="Venepally P."/>
            <person name="Chung J.K."/>
            <person name="Losada L."/>
            <person name="Nierman W.C."/>
        </authorList>
    </citation>
    <scope>NUCLEOTIDE SEQUENCE [LARGE SCALE GENOMIC DNA]</scope>
    <source>
        <strain evidence="3 4">NIH1004</strain>
    </source>
</reference>
<feature type="domain" description="AAA+ ATPase" evidence="2">
    <location>
        <begin position="22"/>
        <end position="179"/>
    </location>
</feature>
<protein>
    <submittedName>
        <fullName evidence="3">Putative kinase</fullName>
    </submittedName>
</protein>
<dbReference type="Gene3D" id="3.40.50.300">
    <property type="entry name" value="P-loop containing nucleotide triphosphate hydrolases"/>
    <property type="match status" value="2"/>
</dbReference>
<sequence length="237" mass="26922">MEAEYNRIGDLIRHQASNHNRKRYLVAISGVPGSGKTTTAAAVAQRLNSGVPPTRTSLLSMDGWHLSRATLDQLPNREEAYIRRGAPWTFDVARFVAFVRRLRQWADSEPSDSTDRPGSDVIYAPSFDHETKDPVENGITIRDDASIIIIEGNYLLLDEPDWREVARLVDYRIFVDTDLQEARERVAKRHVKAGIEKTLEDGFRRVDSNDYLNALMIQERLICPDLTIRSIPEVSGF</sequence>
<dbReference type="AlphaFoldDB" id="A0A5M9MAZ5"/>
<keyword evidence="3" id="KW-0418">Kinase</keyword>
<dbReference type="GO" id="GO:0005524">
    <property type="term" value="F:ATP binding"/>
    <property type="evidence" value="ECO:0007669"/>
    <property type="project" value="InterPro"/>
</dbReference>
<organism evidence="3 4">
    <name type="scientific">Aspergillus tanneri</name>
    <dbReference type="NCBI Taxonomy" id="1220188"/>
    <lineage>
        <taxon>Eukaryota</taxon>
        <taxon>Fungi</taxon>
        <taxon>Dikarya</taxon>
        <taxon>Ascomycota</taxon>
        <taxon>Pezizomycotina</taxon>
        <taxon>Eurotiomycetes</taxon>
        <taxon>Eurotiomycetidae</taxon>
        <taxon>Eurotiales</taxon>
        <taxon>Aspergillaceae</taxon>
        <taxon>Aspergillus</taxon>
        <taxon>Aspergillus subgen. Circumdati</taxon>
    </lineage>
</organism>
<dbReference type="InterPro" id="IPR006083">
    <property type="entry name" value="PRK/URK"/>
</dbReference>
<evidence type="ECO:0000313" key="4">
    <source>
        <dbReference type="Proteomes" id="UP000324241"/>
    </source>
</evidence>
<dbReference type="Proteomes" id="UP000324241">
    <property type="component" value="Unassembled WGS sequence"/>
</dbReference>
<evidence type="ECO:0000259" key="2">
    <source>
        <dbReference type="SMART" id="SM00382"/>
    </source>
</evidence>
<dbReference type="GeneID" id="54330889"/>
<dbReference type="PANTHER" id="PTHR10285">
    <property type="entry name" value="URIDINE KINASE"/>
    <property type="match status" value="1"/>
</dbReference>
<dbReference type="GO" id="GO:0016301">
    <property type="term" value="F:kinase activity"/>
    <property type="evidence" value="ECO:0007669"/>
    <property type="project" value="UniProtKB-KW"/>
</dbReference>
<proteinExistence type="predicted"/>
<name>A0A5M9MAZ5_9EURO</name>
<dbReference type="RefSeq" id="XP_033423352.1">
    <property type="nucleotide sequence ID" value="XM_033572800.1"/>
</dbReference>
<keyword evidence="3" id="KW-0808">Transferase</keyword>
<dbReference type="VEuPathDB" id="FungiDB:EYZ11_006580"/>
<evidence type="ECO:0000313" key="3">
    <source>
        <dbReference type="EMBL" id="KAA8643991.1"/>
    </source>
</evidence>
<dbReference type="SMART" id="SM00382">
    <property type="entry name" value="AAA"/>
    <property type="match status" value="1"/>
</dbReference>
<dbReference type="SUPFAM" id="SSF52540">
    <property type="entry name" value="P-loop containing nucleoside triphosphate hydrolases"/>
    <property type="match status" value="1"/>
</dbReference>